<proteinExistence type="predicted"/>
<protein>
    <submittedName>
        <fullName evidence="2">Uncharacterized protein</fullName>
    </submittedName>
</protein>
<dbReference type="AlphaFoldDB" id="A0A562JKY1"/>
<sequence length="155" mass="17418">MKKAMCLLLTLLFSLSLVPEAFAANINGVITPFYDYTNTTKTDLYISPNGLATATGSVTGYQGKTTKINMYLYLQRYDGINWVDTDNWSKSDENYRLTLTSTSYVSKGYTMILTRISGSDFKYSAHSIDRADANLTTALGDPDYATYKIKFYAMY</sequence>
<feature type="signal peptide" evidence="1">
    <location>
        <begin position="1"/>
        <end position="23"/>
    </location>
</feature>
<comment type="caution">
    <text evidence="2">The sequence shown here is derived from an EMBL/GenBank/DDBJ whole genome shotgun (WGS) entry which is preliminary data.</text>
</comment>
<name>A0A562JKY1_9FIRM</name>
<dbReference type="OrthoDB" id="1730058at2"/>
<keyword evidence="3" id="KW-1185">Reference proteome</keyword>
<keyword evidence="1" id="KW-0732">Signal</keyword>
<dbReference type="EMBL" id="VLKH01000001">
    <property type="protein sequence ID" value="TWH83798.1"/>
    <property type="molecule type" value="Genomic_DNA"/>
</dbReference>
<reference evidence="2 3" key="1">
    <citation type="submission" date="2019-07" db="EMBL/GenBank/DDBJ databases">
        <title>Genomic Encyclopedia of Type Strains, Phase I: the one thousand microbial genomes (KMG-I) project.</title>
        <authorList>
            <person name="Kyrpides N."/>
        </authorList>
    </citation>
    <scope>NUCLEOTIDE SEQUENCE [LARGE SCALE GENOMIC DNA]</scope>
    <source>
        <strain evidence="2 3">DSM 13558</strain>
    </source>
</reference>
<accession>A0A562JKY1</accession>
<evidence type="ECO:0000313" key="3">
    <source>
        <dbReference type="Proteomes" id="UP000315343"/>
    </source>
</evidence>
<evidence type="ECO:0000256" key="1">
    <source>
        <dbReference type="SAM" id="SignalP"/>
    </source>
</evidence>
<gene>
    <name evidence="2" type="ORF">LY60_00410</name>
</gene>
<evidence type="ECO:0000313" key="2">
    <source>
        <dbReference type="EMBL" id="TWH83798.1"/>
    </source>
</evidence>
<organism evidence="2 3">
    <name type="scientific">Sedimentibacter saalensis</name>
    <dbReference type="NCBI Taxonomy" id="130788"/>
    <lineage>
        <taxon>Bacteria</taxon>
        <taxon>Bacillati</taxon>
        <taxon>Bacillota</taxon>
        <taxon>Tissierellia</taxon>
        <taxon>Sedimentibacter</taxon>
    </lineage>
</organism>
<feature type="chain" id="PRO_5021733251" evidence="1">
    <location>
        <begin position="24"/>
        <end position="155"/>
    </location>
</feature>
<dbReference type="RefSeq" id="WP_145079269.1">
    <property type="nucleotide sequence ID" value="NZ_VLKH01000001.1"/>
</dbReference>
<dbReference type="Proteomes" id="UP000315343">
    <property type="component" value="Unassembled WGS sequence"/>
</dbReference>